<dbReference type="AlphaFoldDB" id="A0A267MGK3"/>
<evidence type="ECO:0000256" key="4">
    <source>
        <dbReference type="ARBA" id="ARBA00022643"/>
    </source>
</evidence>
<dbReference type="OrthoDB" id="9783470at2"/>
<keyword evidence="4" id="KW-0288">FMN</keyword>
<dbReference type="PANTHER" id="PTHR43673">
    <property type="entry name" value="NAD(P)H NITROREDUCTASE YDGI-RELATED"/>
    <property type="match status" value="1"/>
</dbReference>
<dbReference type="InterPro" id="IPR000415">
    <property type="entry name" value="Nitroreductase-like"/>
</dbReference>
<keyword evidence="5" id="KW-0560">Oxidoreductase</keyword>
<dbReference type="Pfam" id="PF00881">
    <property type="entry name" value="Nitroreductase"/>
    <property type="match status" value="2"/>
</dbReference>
<proteinExistence type="inferred from homology"/>
<evidence type="ECO:0000256" key="1">
    <source>
        <dbReference type="ARBA" id="ARBA00001917"/>
    </source>
</evidence>
<dbReference type="SUPFAM" id="SSF55469">
    <property type="entry name" value="FMN-dependent nitroreductase-like"/>
    <property type="match status" value="1"/>
</dbReference>
<feature type="domain" description="Nitroreductase" evidence="6">
    <location>
        <begin position="6"/>
        <end position="64"/>
    </location>
</feature>
<feature type="domain" description="Nitroreductase" evidence="6">
    <location>
        <begin position="66"/>
        <end position="149"/>
    </location>
</feature>
<evidence type="ECO:0000259" key="6">
    <source>
        <dbReference type="Pfam" id="PF00881"/>
    </source>
</evidence>
<dbReference type="EMBL" id="NIBG01000012">
    <property type="protein sequence ID" value="PAB58711.1"/>
    <property type="molecule type" value="Genomic_DNA"/>
</dbReference>
<dbReference type="InterPro" id="IPR029479">
    <property type="entry name" value="Nitroreductase"/>
</dbReference>
<evidence type="ECO:0000256" key="5">
    <source>
        <dbReference type="ARBA" id="ARBA00023002"/>
    </source>
</evidence>
<protein>
    <recommendedName>
        <fullName evidence="6">Nitroreductase domain-containing protein</fullName>
    </recommendedName>
</protein>
<reference evidence="7 8" key="1">
    <citation type="submission" date="2017-06" db="EMBL/GenBank/DDBJ databases">
        <title>Draft genome sequence of anaerobic fermentative bacterium Anaeromicrobium sediminis DY2726D isolated from West Pacific Ocean sediments.</title>
        <authorList>
            <person name="Zeng X."/>
        </authorList>
    </citation>
    <scope>NUCLEOTIDE SEQUENCE [LARGE SCALE GENOMIC DNA]</scope>
    <source>
        <strain evidence="7 8">DY2726D</strain>
    </source>
</reference>
<evidence type="ECO:0000313" key="7">
    <source>
        <dbReference type="EMBL" id="PAB58711.1"/>
    </source>
</evidence>
<dbReference type="PANTHER" id="PTHR43673:SF2">
    <property type="entry name" value="NITROREDUCTASE"/>
    <property type="match status" value="1"/>
</dbReference>
<evidence type="ECO:0000256" key="2">
    <source>
        <dbReference type="ARBA" id="ARBA00007118"/>
    </source>
</evidence>
<accession>A0A267MGK3</accession>
<dbReference type="CDD" id="cd02151">
    <property type="entry name" value="nitroreductase"/>
    <property type="match status" value="1"/>
</dbReference>
<dbReference type="GO" id="GO:0016491">
    <property type="term" value="F:oxidoreductase activity"/>
    <property type="evidence" value="ECO:0007669"/>
    <property type="project" value="UniProtKB-KW"/>
</dbReference>
<organism evidence="7 8">
    <name type="scientific">Anaeromicrobium sediminis</name>
    <dbReference type="NCBI Taxonomy" id="1478221"/>
    <lineage>
        <taxon>Bacteria</taxon>
        <taxon>Bacillati</taxon>
        <taxon>Bacillota</taxon>
        <taxon>Clostridia</taxon>
        <taxon>Peptostreptococcales</taxon>
        <taxon>Thermotaleaceae</taxon>
        <taxon>Anaeromicrobium</taxon>
    </lineage>
</organism>
<dbReference type="Proteomes" id="UP000216024">
    <property type="component" value="Unassembled WGS sequence"/>
</dbReference>
<evidence type="ECO:0000313" key="8">
    <source>
        <dbReference type="Proteomes" id="UP000216024"/>
    </source>
</evidence>
<comment type="similarity">
    <text evidence="2">Belongs to the nitroreductase family.</text>
</comment>
<name>A0A267MGK3_9FIRM</name>
<gene>
    <name evidence="7" type="ORF">CCE28_13655</name>
</gene>
<comment type="caution">
    <text evidence="7">The sequence shown here is derived from an EMBL/GenBank/DDBJ whole genome shotgun (WGS) entry which is preliminary data.</text>
</comment>
<dbReference type="Gene3D" id="3.40.109.10">
    <property type="entry name" value="NADH Oxidase"/>
    <property type="match status" value="1"/>
</dbReference>
<sequence>MLDLLLKRRSIRKFKEDKVEVEKIEKIIQGALLSPSSKNKRPWEFIVVEDKEILEKLSQSKAKGIAFVKDAPLAIVVLGEKEVSDVWIEDVSIATTLIQLEAESIGLGSCWAQIRERFHDDNRSASDFIREVLNIPEDLEVECVVAIGYGDEEKRPYDLERLKYEKVHMGEYGKSFK</sequence>
<dbReference type="RefSeq" id="WP_095134291.1">
    <property type="nucleotide sequence ID" value="NZ_NIBG01000012.1"/>
</dbReference>
<keyword evidence="3" id="KW-0285">Flavoprotein</keyword>
<evidence type="ECO:0000256" key="3">
    <source>
        <dbReference type="ARBA" id="ARBA00022630"/>
    </source>
</evidence>
<comment type="cofactor">
    <cofactor evidence="1">
        <name>FMN</name>
        <dbReference type="ChEBI" id="CHEBI:58210"/>
    </cofactor>
</comment>
<keyword evidence="8" id="KW-1185">Reference proteome</keyword>